<evidence type="ECO:0000313" key="1">
    <source>
        <dbReference type="EMBL" id="AFU63194.1"/>
    </source>
</evidence>
<dbReference type="EMBL" id="JX486088">
    <property type="protein sequence ID" value="AFU63194.1"/>
    <property type="molecule type" value="Genomic_DNA"/>
</dbReference>
<gene>
    <name evidence="1" type="ORF">8014-B2_00127</name>
</gene>
<keyword evidence="2" id="KW-1185">Reference proteome</keyword>
<accession>K4IDD1</accession>
<dbReference type="Proteomes" id="UP000008061">
    <property type="component" value="Segment"/>
</dbReference>
<sequence>MPAMLYYKHRKEKGIITMNDTIKDALSNVTRYDDIEDYGKYNAGATMDDLQEYINAGFVAELTPGTYNGAINKFSRVTKLTNNDIINAIKSELSEDGFIIETLENYYPEDNTTDMQVLDYTDIYNVFTIGERLYVDMD</sequence>
<reference evidence="1 2" key="1">
    <citation type="journal article" date="2012" name="Appl. Environ. Microbiol.">
        <title>Characterization of Two Virulent Phages of Lactobacillus plantarum.</title>
        <authorList>
            <person name="Briggiler Marco M."/>
            <person name="Garneau J.E."/>
            <person name="Tremblay D."/>
            <person name="Quiberoni A."/>
            <person name="Moineau S."/>
        </authorList>
    </citation>
    <scope>NUCLEOTIDE SEQUENCE [LARGE SCALE GENOMIC DNA]</scope>
</reference>
<protein>
    <submittedName>
        <fullName evidence="1">Uncharacterized protein</fullName>
    </submittedName>
</protein>
<name>K4IDD1_9CAUD</name>
<proteinExistence type="predicted"/>
<evidence type="ECO:0000313" key="2">
    <source>
        <dbReference type="Proteomes" id="UP000008061"/>
    </source>
</evidence>
<organism evidence="1 2">
    <name type="scientific">Lactobacillus phage ATCC 8014-B2</name>
    <dbReference type="NCBI Taxonomy" id="1225795"/>
    <lineage>
        <taxon>Viruses</taxon>
        <taxon>Duplodnaviria</taxon>
        <taxon>Heunggongvirae</taxon>
        <taxon>Uroviricota</taxon>
        <taxon>Caudoviricetes</taxon>
        <taxon>Tybeckvirinae</taxon>
        <taxon>Douglaswolinvirus</taxon>
        <taxon>Douglaswolinvirus B2</taxon>
    </lineage>
</organism>